<feature type="region of interest" description="Disordered" evidence="1">
    <location>
        <begin position="670"/>
        <end position="720"/>
    </location>
</feature>
<feature type="compositionally biased region" description="Polar residues" evidence="1">
    <location>
        <begin position="765"/>
        <end position="777"/>
    </location>
</feature>
<protein>
    <submittedName>
        <fullName evidence="2">Uncharacterized protein</fullName>
    </submittedName>
</protein>
<dbReference type="InParanoid" id="G9NA70"/>
<feature type="compositionally biased region" description="Polar residues" evidence="1">
    <location>
        <begin position="701"/>
        <end position="715"/>
    </location>
</feature>
<feature type="compositionally biased region" description="Low complexity" evidence="1">
    <location>
        <begin position="778"/>
        <end position="790"/>
    </location>
</feature>
<gene>
    <name evidence="2" type="ORF">TRIVIDRAFT_227684</name>
</gene>
<keyword evidence="3" id="KW-1185">Reference proteome</keyword>
<organism evidence="2 3">
    <name type="scientific">Hypocrea virens (strain Gv29-8 / FGSC 10586)</name>
    <name type="common">Gliocladium virens</name>
    <name type="synonym">Trichoderma virens</name>
    <dbReference type="NCBI Taxonomy" id="413071"/>
    <lineage>
        <taxon>Eukaryota</taxon>
        <taxon>Fungi</taxon>
        <taxon>Dikarya</taxon>
        <taxon>Ascomycota</taxon>
        <taxon>Pezizomycotina</taxon>
        <taxon>Sordariomycetes</taxon>
        <taxon>Hypocreomycetidae</taxon>
        <taxon>Hypocreales</taxon>
        <taxon>Hypocreaceae</taxon>
        <taxon>Trichoderma</taxon>
    </lineage>
</organism>
<feature type="compositionally biased region" description="Basic and acidic residues" evidence="1">
    <location>
        <begin position="791"/>
        <end position="807"/>
    </location>
</feature>
<dbReference type="eggNOG" id="ENOG502SD2N">
    <property type="taxonomic scope" value="Eukaryota"/>
</dbReference>
<evidence type="ECO:0000256" key="1">
    <source>
        <dbReference type="SAM" id="MobiDB-lite"/>
    </source>
</evidence>
<dbReference type="VEuPathDB" id="FungiDB:TRIVIDRAFT_227684"/>
<accession>G9NA70</accession>
<dbReference type="GeneID" id="25792099"/>
<feature type="region of interest" description="Disordered" evidence="1">
    <location>
        <begin position="751"/>
        <end position="807"/>
    </location>
</feature>
<comment type="caution">
    <text evidence="2">The sequence shown here is derived from an EMBL/GenBank/DDBJ whole genome shotgun (WGS) entry which is preliminary data.</text>
</comment>
<dbReference type="Proteomes" id="UP000007115">
    <property type="component" value="Unassembled WGS sequence"/>
</dbReference>
<reference evidence="2 3" key="1">
    <citation type="journal article" date="2011" name="Genome Biol.">
        <title>Comparative genome sequence analysis underscores mycoparasitism as the ancestral life style of Trichoderma.</title>
        <authorList>
            <person name="Kubicek C.P."/>
            <person name="Herrera-Estrella A."/>
            <person name="Seidl-Seiboth V."/>
            <person name="Martinez D.A."/>
            <person name="Druzhinina I.S."/>
            <person name="Thon M."/>
            <person name="Zeilinger S."/>
            <person name="Casas-Flores S."/>
            <person name="Horwitz B.A."/>
            <person name="Mukherjee P.K."/>
            <person name="Mukherjee M."/>
            <person name="Kredics L."/>
            <person name="Alcaraz L.D."/>
            <person name="Aerts A."/>
            <person name="Antal Z."/>
            <person name="Atanasova L."/>
            <person name="Cervantes-Badillo M.G."/>
            <person name="Challacombe J."/>
            <person name="Chertkov O."/>
            <person name="McCluskey K."/>
            <person name="Coulpier F."/>
            <person name="Deshpande N."/>
            <person name="von Doehren H."/>
            <person name="Ebbole D.J."/>
            <person name="Esquivel-Naranjo E.U."/>
            <person name="Fekete E."/>
            <person name="Flipphi M."/>
            <person name="Glaser F."/>
            <person name="Gomez-Rodriguez E.Y."/>
            <person name="Gruber S."/>
            <person name="Han C."/>
            <person name="Henrissat B."/>
            <person name="Hermosa R."/>
            <person name="Hernandez-Onate M."/>
            <person name="Karaffa L."/>
            <person name="Kosti I."/>
            <person name="Le Crom S."/>
            <person name="Lindquist E."/>
            <person name="Lucas S."/>
            <person name="Luebeck M."/>
            <person name="Luebeck P.S."/>
            <person name="Margeot A."/>
            <person name="Metz B."/>
            <person name="Misra M."/>
            <person name="Nevalainen H."/>
            <person name="Omann M."/>
            <person name="Packer N."/>
            <person name="Perrone G."/>
            <person name="Uresti-Rivera E.E."/>
            <person name="Salamov A."/>
            <person name="Schmoll M."/>
            <person name="Seiboth B."/>
            <person name="Shapiro H."/>
            <person name="Sukno S."/>
            <person name="Tamayo-Ramos J.A."/>
            <person name="Tisch D."/>
            <person name="Wiest A."/>
            <person name="Wilkinson H.H."/>
            <person name="Zhang M."/>
            <person name="Coutinho P.M."/>
            <person name="Kenerley C.M."/>
            <person name="Monte E."/>
            <person name="Baker S.E."/>
            <person name="Grigoriev I.V."/>
        </authorList>
    </citation>
    <scope>NUCLEOTIDE SEQUENCE [LARGE SCALE GENOMIC DNA]</scope>
    <source>
        <strain evidence="3">Gv29-8 / FGSC 10586</strain>
    </source>
</reference>
<evidence type="ECO:0000313" key="2">
    <source>
        <dbReference type="EMBL" id="EHK16836.1"/>
    </source>
</evidence>
<dbReference type="HOGENOM" id="CLU_008309_0_0_1"/>
<name>G9NA70_HYPVG</name>
<evidence type="ECO:0000313" key="3">
    <source>
        <dbReference type="Proteomes" id="UP000007115"/>
    </source>
</evidence>
<dbReference type="EMBL" id="ABDF02000090">
    <property type="protein sequence ID" value="EHK16836.1"/>
    <property type="molecule type" value="Genomic_DNA"/>
</dbReference>
<dbReference type="OMA" id="EPEIPWF"/>
<dbReference type="STRING" id="413071.G9NA70"/>
<dbReference type="OrthoDB" id="3439512at2759"/>
<dbReference type="AlphaFoldDB" id="G9NA70"/>
<sequence length="1169" mass="130422">MSAAIASLAVSNPTSGSYGVAEFYITCNPPLLPLGVKRIIESAQSACQDKLLEILYEPETPWFKCITATEYQNQVSDVIQNLMHKLLKKEVQPLKFNVVEDIDVHEGTFHPDVVSRETDEPLIIPWMVYNSIGSDMYPDFDHYRFPEIMAKIPFKTVWRGLQNSTGVSTETLLSIFSRVSKSETAPTSIADFAFYTNCEMSHNLREDLIYIGSWESMELVDRAVRRLQAILNLLASKPKVASHLILLEGSAATKLTYRWMSHVGLVHATFAVQSGSLDIAEEYKYLANAVVIRTHIRERSGRWITDDTVYPLKDTRQHEAEQIFSAFKGYLLPSKPKNAKVQVLHDWKYATGQRDTSPTKTKGIDSLCGPMRNNQNVTSNLVADDNMKLSYSALVNNDQGLAPSQELHDDQKLFACQPPPSSARLSPTLHGADTIVQSTQRLATTETEFPHALEPSIAGGSVSTQKEEPRSKVQSLFATSDYSQGDLLISLNEADEEAACENGPAGGVVRSTIADLQEVNEDIIRLELFERSDDLIWLEDESPVQQPPPRSGSLNVLDDVSDYPSLQNYETLRTEAEKSTTVTENNPLEAQEHDLVRFLTGGLPRCGLIDAQKHILMSVPDEAQDNQIGNYTGDLVEFPDTQESDATDNHAGDLVEFGLAEERPREFFQTMNQRGGRGIAKLSKSARSPGRIGSDADQEPATGSQSARWNSSTPTGPRANAQFEADFPALGGTSKSPKKQAKQPLRYADAAKLSNAPSKRPPQFPISSGSTSRPHQISSKASVASSAKVVESSKEPKLEEYEKGSHVPLEKSDILRDAKTQLRKMSQILELTSGYVSLEVVFGRIYIKHMGPSHVNHTGSGPAFAVKEVVDLLNGENFRQDRIGFSPMLSTSEGDANMLVSIMPPGETPWHLFEKETWYDFHCTYFGPRGEEAIIIELNADKLQYRVRGPRHEVFAIHLHCPQRAWDMKARAVRSQALEPEYPLKCYIESLIEEMDILVDHRGDVTIKYPDYNGTRELEAIVMRRVARYHHGKKRDSSVLTVTMTYSMEESLVGGKRRAGAVRVFACPTTSLNSALPHKYFEASLTSSHLGHHFDQNVNLEYGDKTTWDTDQLASENVFEDMLRPAFGMISHMDHIGSSNNTMRGVTDEDAFHESLVEVDVKKKKWAFW</sequence>
<dbReference type="RefSeq" id="XP_013951031.1">
    <property type="nucleotide sequence ID" value="XM_014095556.1"/>
</dbReference>
<proteinExistence type="predicted"/>